<sequence length="175" mass="19304">MGTLVALALATESPTNNLFQRKPISKYSLLINFTMVTVLIGSLSLPVDAIIRLLPYCEFEHYFREDTHQLVTYSRMHWEGAINDVGNGLHVYLTLRHSRHPRRSHSHSRSNSLTDVRSSLLGTSPSHGAVRSDSSLSPPADGSNPGSNTNIFASLVTYAAVDHQQNKASSNHHQS</sequence>
<feature type="compositionally biased region" description="Basic residues" evidence="1">
    <location>
        <begin position="99"/>
        <end position="108"/>
    </location>
</feature>
<organism evidence="3 4">
    <name type="scientific">Circinella minor</name>
    <dbReference type="NCBI Taxonomy" id="1195481"/>
    <lineage>
        <taxon>Eukaryota</taxon>
        <taxon>Fungi</taxon>
        <taxon>Fungi incertae sedis</taxon>
        <taxon>Mucoromycota</taxon>
        <taxon>Mucoromycotina</taxon>
        <taxon>Mucoromycetes</taxon>
        <taxon>Mucorales</taxon>
        <taxon>Lichtheimiaceae</taxon>
        <taxon>Circinella</taxon>
    </lineage>
</organism>
<evidence type="ECO:0000313" key="3">
    <source>
        <dbReference type="EMBL" id="KAG2219494.1"/>
    </source>
</evidence>
<dbReference type="AlphaFoldDB" id="A0A8H7RX92"/>
<keyword evidence="4" id="KW-1185">Reference proteome</keyword>
<feature type="region of interest" description="Disordered" evidence="1">
    <location>
        <begin position="123"/>
        <end position="149"/>
    </location>
</feature>
<gene>
    <name evidence="3" type="ORF">INT45_010414</name>
</gene>
<comment type="caution">
    <text evidence="3">The sequence shown here is derived from an EMBL/GenBank/DDBJ whole genome shotgun (WGS) entry which is preliminary data.</text>
</comment>
<feature type="compositionally biased region" description="Polar residues" evidence="1">
    <location>
        <begin position="123"/>
        <end position="137"/>
    </location>
</feature>
<keyword evidence="2" id="KW-1133">Transmembrane helix</keyword>
<protein>
    <submittedName>
        <fullName evidence="3">Uncharacterized protein</fullName>
    </submittedName>
</protein>
<accession>A0A8H7RX92</accession>
<evidence type="ECO:0000256" key="1">
    <source>
        <dbReference type="SAM" id="MobiDB-lite"/>
    </source>
</evidence>
<proteinExistence type="predicted"/>
<dbReference type="EMBL" id="JAEPRB010000177">
    <property type="protein sequence ID" value="KAG2219494.1"/>
    <property type="molecule type" value="Genomic_DNA"/>
</dbReference>
<feature type="transmembrane region" description="Helical" evidence="2">
    <location>
        <begin position="27"/>
        <end position="47"/>
    </location>
</feature>
<dbReference type="Proteomes" id="UP000646827">
    <property type="component" value="Unassembled WGS sequence"/>
</dbReference>
<evidence type="ECO:0000256" key="2">
    <source>
        <dbReference type="SAM" id="Phobius"/>
    </source>
</evidence>
<keyword evidence="2" id="KW-0472">Membrane</keyword>
<reference evidence="3 4" key="1">
    <citation type="submission" date="2020-12" db="EMBL/GenBank/DDBJ databases">
        <title>Metabolic potential, ecology and presence of endohyphal bacteria is reflected in genomic diversity of Mucoromycotina.</title>
        <authorList>
            <person name="Muszewska A."/>
            <person name="Okrasinska A."/>
            <person name="Steczkiewicz K."/>
            <person name="Drgas O."/>
            <person name="Orlowska M."/>
            <person name="Perlinska-Lenart U."/>
            <person name="Aleksandrzak-Piekarczyk T."/>
            <person name="Szatraj K."/>
            <person name="Zielenkiewicz U."/>
            <person name="Pilsyk S."/>
            <person name="Malc E."/>
            <person name="Mieczkowski P."/>
            <person name="Kruszewska J.S."/>
            <person name="Biernat P."/>
            <person name="Pawlowska J."/>
        </authorList>
    </citation>
    <scope>NUCLEOTIDE SEQUENCE [LARGE SCALE GENOMIC DNA]</scope>
    <source>
        <strain evidence="3 4">CBS 142.35</strain>
    </source>
</reference>
<evidence type="ECO:0000313" key="4">
    <source>
        <dbReference type="Proteomes" id="UP000646827"/>
    </source>
</evidence>
<feature type="region of interest" description="Disordered" evidence="1">
    <location>
        <begin position="99"/>
        <end position="118"/>
    </location>
</feature>
<keyword evidence="2" id="KW-0812">Transmembrane</keyword>
<name>A0A8H7RX92_9FUNG</name>